<gene>
    <name evidence="2" type="ORF">DHW03_05915</name>
</gene>
<reference evidence="2 3" key="1">
    <citation type="submission" date="2018-05" db="EMBL/GenBank/DDBJ databases">
        <title>Pedobacter paludis sp. nov., isolated from wetland soil.</title>
        <authorList>
            <person name="Zhang Y."/>
            <person name="Wang G."/>
        </authorList>
    </citation>
    <scope>NUCLEOTIDE SEQUENCE [LARGE SCALE GENOMIC DNA]</scope>
    <source>
        <strain evidence="2 3">KCTC22721</strain>
    </source>
</reference>
<evidence type="ECO:0000259" key="1">
    <source>
        <dbReference type="Pfam" id="PF18480"/>
    </source>
</evidence>
<dbReference type="Pfam" id="PF18480">
    <property type="entry name" value="DUF5615"/>
    <property type="match status" value="1"/>
</dbReference>
<accession>A0A317ER24</accession>
<dbReference type="OrthoDB" id="27473at2"/>
<protein>
    <recommendedName>
        <fullName evidence="1">DUF5615 domain-containing protein</fullName>
    </recommendedName>
</protein>
<keyword evidence="3" id="KW-1185">Reference proteome</keyword>
<dbReference type="RefSeq" id="WP_109924777.1">
    <property type="nucleotide sequence ID" value="NZ_QGNZ01000001.1"/>
</dbReference>
<evidence type="ECO:0000313" key="2">
    <source>
        <dbReference type="EMBL" id="PWS29350.1"/>
    </source>
</evidence>
<dbReference type="EMBL" id="QGNZ01000001">
    <property type="protein sequence ID" value="PWS29350.1"/>
    <property type="molecule type" value="Genomic_DNA"/>
</dbReference>
<sequence length="119" mass="14121">MTTFTNNWEFWLDENISPIISKWLMDEIKIKCISFHLLTLNQTPDLEVYHLARNKKKVIIISKDEDYRELVAWKGAPPKLIAIKFGNCPSRLFWEKLKTEIYDAIDKLIYGDLDIFDIK</sequence>
<comment type="caution">
    <text evidence="2">The sequence shown here is derived from an EMBL/GenBank/DDBJ whole genome shotgun (WGS) entry which is preliminary data.</text>
</comment>
<dbReference type="Proteomes" id="UP000245379">
    <property type="component" value="Unassembled WGS sequence"/>
</dbReference>
<evidence type="ECO:0000313" key="3">
    <source>
        <dbReference type="Proteomes" id="UP000245379"/>
    </source>
</evidence>
<dbReference type="AlphaFoldDB" id="A0A317ER24"/>
<name>A0A317ER24_9SPHI</name>
<organism evidence="2 3">
    <name type="scientific">Pedobacter yonginense</name>
    <dbReference type="NCBI Taxonomy" id="651869"/>
    <lineage>
        <taxon>Bacteria</taxon>
        <taxon>Pseudomonadati</taxon>
        <taxon>Bacteroidota</taxon>
        <taxon>Sphingobacteriia</taxon>
        <taxon>Sphingobacteriales</taxon>
        <taxon>Sphingobacteriaceae</taxon>
        <taxon>Pedobacter</taxon>
    </lineage>
</organism>
<proteinExistence type="predicted"/>
<feature type="domain" description="DUF5615" evidence="1">
    <location>
        <begin position="10"/>
        <end position="103"/>
    </location>
</feature>
<dbReference type="InterPro" id="IPR041049">
    <property type="entry name" value="DUF5615"/>
</dbReference>